<dbReference type="SUPFAM" id="SSF55031">
    <property type="entry name" value="Bacterial exopeptidase dimerisation domain"/>
    <property type="match status" value="1"/>
</dbReference>
<evidence type="ECO:0000313" key="8">
    <source>
        <dbReference type="EMBL" id="KAJ4338538.1"/>
    </source>
</evidence>
<evidence type="ECO:0000256" key="6">
    <source>
        <dbReference type="SAM" id="SignalP"/>
    </source>
</evidence>
<dbReference type="SUPFAM" id="SSF53187">
    <property type="entry name" value="Zn-dependent exopeptidases"/>
    <property type="match status" value="1"/>
</dbReference>
<feature type="domain" description="Peptidase M20 dimerisation" evidence="7">
    <location>
        <begin position="212"/>
        <end position="314"/>
    </location>
</feature>
<comment type="similarity">
    <text evidence="2">Belongs to the peptidase M20A family.</text>
</comment>
<keyword evidence="9" id="KW-1185">Reference proteome</keyword>
<dbReference type="InterPro" id="IPR036264">
    <property type="entry name" value="Bact_exopeptidase_dim_dom"/>
</dbReference>
<evidence type="ECO:0000256" key="5">
    <source>
        <dbReference type="ARBA" id="ARBA00022833"/>
    </source>
</evidence>
<dbReference type="Pfam" id="PF01546">
    <property type="entry name" value="Peptidase_M20"/>
    <property type="match status" value="1"/>
</dbReference>
<protein>
    <recommendedName>
        <fullName evidence="7">Peptidase M20 dimerisation domain-containing protein</fullName>
    </recommendedName>
</protein>
<comment type="caution">
    <text evidence="8">The sequence shown here is derived from an EMBL/GenBank/DDBJ whole genome shotgun (WGS) entry which is preliminary data.</text>
</comment>
<dbReference type="AlphaFoldDB" id="A0A9W9C2C8"/>
<reference evidence="8" key="1">
    <citation type="submission" date="2022-10" db="EMBL/GenBank/DDBJ databases">
        <title>Tapping the CABI collections for fungal endophytes: first genome assemblies for Collariella, Neodidymelliopsis, Ascochyta clinopodiicola, Didymella pomorum, Didymosphaeria variabile, Neocosmospora piperis and Neocucurbitaria cava.</title>
        <authorList>
            <person name="Hill R."/>
        </authorList>
    </citation>
    <scope>NUCLEOTIDE SEQUENCE</scope>
    <source>
        <strain evidence="8">IMI 360193</strain>
    </source>
</reference>
<gene>
    <name evidence="8" type="ORF">N0V87_003867</name>
</gene>
<keyword evidence="6" id="KW-0732">Signal</keyword>
<keyword evidence="3" id="KW-0479">Metal-binding</keyword>
<evidence type="ECO:0000256" key="4">
    <source>
        <dbReference type="ARBA" id="ARBA00022801"/>
    </source>
</evidence>
<dbReference type="Proteomes" id="UP001140562">
    <property type="component" value="Unassembled WGS sequence"/>
</dbReference>
<keyword evidence="5" id="KW-0862">Zinc</keyword>
<evidence type="ECO:0000256" key="1">
    <source>
        <dbReference type="ARBA" id="ARBA00001947"/>
    </source>
</evidence>
<sequence>MTKLISILGFLVVPLASAAPQAASSASAIEVSSFAPVSTSTSSSYPLTTEDTDALYQLHEDLVNIPSISDDETECAGWLEEYLGGKGYYIERVPVTTGAEGRFNVFAYPQAIRDSGGWPEVPPFIPFETREENGTTYHFGRGSVDAKGQIAPMIIATEKFLASRDDTPSVGLLFVVGEETGGDGMAAFAEYASNATFRAGIFGEPTEGKLATGHKGSLGLTLNVTGRSAHSAYPQLGLSAIHYLSRAIVLMNTLEPALPRSDLLGPSTLNIGTIRGGLASNVVAPNATAGVSIRIARSENGSVEAVRDMIAGVISPLISEFVAQGGTFDATFSEAFYPAQILDTGIPGLEEAPVFYGTDIPKLPNVEQRYLFGAGTIEVAHTPNEQLSQEELVKGAEAYGLILRHLFPES</sequence>
<keyword evidence="4" id="KW-0378">Hydrolase</keyword>
<feature type="signal peptide" evidence="6">
    <location>
        <begin position="1"/>
        <end position="18"/>
    </location>
</feature>
<dbReference type="InterPro" id="IPR002933">
    <property type="entry name" value="Peptidase_M20"/>
</dbReference>
<dbReference type="EMBL" id="JAPEUV010000029">
    <property type="protein sequence ID" value="KAJ4338538.1"/>
    <property type="molecule type" value="Genomic_DNA"/>
</dbReference>
<dbReference type="InterPro" id="IPR011650">
    <property type="entry name" value="Peptidase_M20_dimer"/>
</dbReference>
<dbReference type="InterPro" id="IPR050072">
    <property type="entry name" value="Peptidase_M20A"/>
</dbReference>
<proteinExistence type="inferred from homology"/>
<name>A0A9W9C2C8_9PLEO</name>
<evidence type="ECO:0000256" key="2">
    <source>
        <dbReference type="ARBA" id="ARBA00006247"/>
    </source>
</evidence>
<dbReference type="PANTHER" id="PTHR43808">
    <property type="entry name" value="ACETYLORNITHINE DEACETYLASE"/>
    <property type="match status" value="1"/>
</dbReference>
<dbReference type="PANTHER" id="PTHR43808:SF8">
    <property type="entry name" value="PEPTIDASE M20 DIMERISATION DOMAIN-CONTAINING PROTEIN"/>
    <property type="match status" value="1"/>
</dbReference>
<dbReference type="Gene3D" id="3.40.630.10">
    <property type="entry name" value="Zn peptidases"/>
    <property type="match status" value="1"/>
</dbReference>
<accession>A0A9W9C2C8</accession>
<dbReference type="Gene3D" id="3.30.70.360">
    <property type="match status" value="1"/>
</dbReference>
<dbReference type="Pfam" id="PF07687">
    <property type="entry name" value="M20_dimer"/>
    <property type="match status" value="1"/>
</dbReference>
<organism evidence="8 9">
    <name type="scientific">Didymella glomerata</name>
    <dbReference type="NCBI Taxonomy" id="749621"/>
    <lineage>
        <taxon>Eukaryota</taxon>
        <taxon>Fungi</taxon>
        <taxon>Dikarya</taxon>
        <taxon>Ascomycota</taxon>
        <taxon>Pezizomycotina</taxon>
        <taxon>Dothideomycetes</taxon>
        <taxon>Pleosporomycetidae</taxon>
        <taxon>Pleosporales</taxon>
        <taxon>Pleosporineae</taxon>
        <taxon>Didymellaceae</taxon>
        <taxon>Didymella</taxon>
    </lineage>
</organism>
<evidence type="ECO:0000256" key="3">
    <source>
        <dbReference type="ARBA" id="ARBA00022723"/>
    </source>
</evidence>
<dbReference type="OrthoDB" id="3064516at2759"/>
<comment type="cofactor">
    <cofactor evidence="1">
        <name>Zn(2+)</name>
        <dbReference type="ChEBI" id="CHEBI:29105"/>
    </cofactor>
</comment>
<dbReference type="PROSITE" id="PS00759">
    <property type="entry name" value="ARGE_DAPE_CPG2_2"/>
    <property type="match status" value="1"/>
</dbReference>
<dbReference type="InterPro" id="IPR001261">
    <property type="entry name" value="ArgE/DapE_CS"/>
</dbReference>
<dbReference type="GO" id="GO:0016787">
    <property type="term" value="F:hydrolase activity"/>
    <property type="evidence" value="ECO:0007669"/>
    <property type="project" value="UniProtKB-KW"/>
</dbReference>
<feature type="chain" id="PRO_5040937444" description="Peptidase M20 dimerisation domain-containing protein" evidence="6">
    <location>
        <begin position="19"/>
        <end position="410"/>
    </location>
</feature>
<evidence type="ECO:0000313" key="9">
    <source>
        <dbReference type="Proteomes" id="UP001140562"/>
    </source>
</evidence>
<dbReference type="GO" id="GO:0046872">
    <property type="term" value="F:metal ion binding"/>
    <property type="evidence" value="ECO:0007669"/>
    <property type="project" value="UniProtKB-KW"/>
</dbReference>
<evidence type="ECO:0000259" key="7">
    <source>
        <dbReference type="Pfam" id="PF07687"/>
    </source>
</evidence>